<organism evidence="1 2">
    <name type="scientific">Sphingopyxis soli</name>
    <dbReference type="NCBI Taxonomy" id="592051"/>
    <lineage>
        <taxon>Bacteria</taxon>
        <taxon>Pseudomonadati</taxon>
        <taxon>Pseudomonadota</taxon>
        <taxon>Alphaproteobacteria</taxon>
        <taxon>Sphingomonadales</taxon>
        <taxon>Sphingomonadaceae</taxon>
        <taxon>Sphingopyxis</taxon>
    </lineage>
</organism>
<reference evidence="2" key="1">
    <citation type="journal article" date="2019" name="Int. J. Syst. Evol. Microbiol.">
        <title>The Global Catalogue of Microorganisms (GCM) 10K type strain sequencing project: providing services to taxonomists for standard genome sequencing and annotation.</title>
        <authorList>
            <consortium name="The Broad Institute Genomics Platform"/>
            <consortium name="The Broad Institute Genome Sequencing Center for Infectious Disease"/>
            <person name="Wu L."/>
            <person name="Ma J."/>
        </authorList>
    </citation>
    <scope>NUCLEOTIDE SEQUENCE [LARGE SCALE GENOMIC DNA]</scope>
    <source>
        <strain evidence="2">JCM 15910</strain>
    </source>
</reference>
<protein>
    <recommendedName>
        <fullName evidence="3">Ethanolamine utilization protein EutQ</fullName>
    </recommendedName>
</protein>
<comment type="caution">
    <text evidence="1">The sequence shown here is derived from an EMBL/GenBank/DDBJ whole genome shotgun (WGS) entry which is preliminary data.</text>
</comment>
<evidence type="ECO:0000313" key="2">
    <source>
        <dbReference type="Proteomes" id="UP001500738"/>
    </source>
</evidence>
<gene>
    <name evidence="1" type="ORF">GCM10009115_05010</name>
</gene>
<sequence length="107" mass="11674">MGTISKIEKLPRQPGKPSGVATAFAFLTADHQAGMRAGISEIAPGEVDFELPFNEGIFVIDGELEIDGDGKTHIIAPGEFLWMPEGRKIVYRAKVPTRFLYMIPTIG</sequence>
<dbReference type="InterPro" id="IPR011051">
    <property type="entry name" value="RmlC_Cupin_sf"/>
</dbReference>
<dbReference type="InterPro" id="IPR014710">
    <property type="entry name" value="RmlC-like_jellyroll"/>
</dbReference>
<proteinExistence type="predicted"/>
<keyword evidence="2" id="KW-1185">Reference proteome</keyword>
<dbReference type="Gene3D" id="2.60.120.10">
    <property type="entry name" value="Jelly Rolls"/>
    <property type="match status" value="1"/>
</dbReference>
<dbReference type="SUPFAM" id="SSF51182">
    <property type="entry name" value="RmlC-like cupins"/>
    <property type="match status" value="1"/>
</dbReference>
<dbReference type="RefSeq" id="WP_215355837.1">
    <property type="nucleotide sequence ID" value="NZ_BAAAFE010000003.1"/>
</dbReference>
<dbReference type="EMBL" id="BAAAFE010000003">
    <property type="protein sequence ID" value="GAA0861622.1"/>
    <property type="molecule type" value="Genomic_DNA"/>
</dbReference>
<name>A0ABP3XBI8_9SPHN</name>
<evidence type="ECO:0000313" key="1">
    <source>
        <dbReference type="EMBL" id="GAA0861622.1"/>
    </source>
</evidence>
<evidence type="ECO:0008006" key="3">
    <source>
        <dbReference type="Google" id="ProtNLM"/>
    </source>
</evidence>
<dbReference type="Pfam" id="PF06249">
    <property type="entry name" value="EutQ"/>
    <property type="match status" value="1"/>
</dbReference>
<dbReference type="Proteomes" id="UP001500738">
    <property type="component" value="Unassembled WGS sequence"/>
</dbReference>
<dbReference type="InterPro" id="IPR010424">
    <property type="entry name" value="EutQ"/>
</dbReference>
<accession>A0ABP3XBI8</accession>